<keyword evidence="8" id="KW-1185">Reference proteome</keyword>
<dbReference type="Gene3D" id="3.30.565.10">
    <property type="entry name" value="Histidine kinase-like ATPase, C-terminal domain"/>
    <property type="match status" value="1"/>
</dbReference>
<feature type="domain" description="Histidine kinase" evidence="6">
    <location>
        <begin position="317"/>
        <end position="555"/>
    </location>
</feature>
<keyword evidence="5" id="KW-0472">Membrane</keyword>
<keyword evidence="5" id="KW-1133">Transmembrane helix</keyword>
<dbReference type="AlphaFoldDB" id="W4LBB1"/>
<dbReference type="GO" id="GO:0000155">
    <property type="term" value="F:phosphorelay sensor kinase activity"/>
    <property type="evidence" value="ECO:0007669"/>
    <property type="project" value="InterPro"/>
</dbReference>
<dbReference type="InterPro" id="IPR036890">
    <property type="entry name" value="HATPase_C_sf"/>
</dbReference>
<dbReference type="InterPro" id="IPR005467">
    <property type="entry name" value="His_kinase_dom"/>
</dbReference>
<keyword evidence="3" id="KW-0597">Phosphoprotein</keyword>
<dbReference type="HOGENOM" id="CLU_472421_0_0_7"/>
<evidence type="ECO:0000313" key="7">
    <source>
        <dbReference type="EMBL" id="ETW94611.1"/>
    </source>
</evidence>
<dbReference type="PATRIC" id="fig|1429438.4.peg.6438"/>
<evidence type="ECO:0000256" key="5">
    <source>
        <dbReference type="SAM" id="Phobius"/>
    </source>
</evidence>
<dbReference type="Pfam" id="PF19443">
    <property type="entry name" value="DAHL"/>
    <property type="match status" value="1"/>
</dbReference>
<dbReference type="CDD" id="cd00082">
    <property type="entry name" value="HisKA"/>
    <property type="match status" value="1"/>
</dbReference>
<dbReference type="Pfam" id="PF02518">
    <property type="entry name" value="HATPase_c"/>
    <property type="match status" value="1"/>
</dbReference>
<gene>
    <name evidence="7" type="ORF">ETSY1_34110</name>
</gene>
<dbReference type="SMART" id="SM00387">
    <property type="entry name" value="HATPase_c"/>
    <property type="match status" value="1"/>
</dbReference>
<evidence type="ECO:0000256" key="1">
    <source>
        <dbReference type="ARBA" id="ARBA00000085"/>
    </source>
</evidence>
<comment type="catalytic activity">
    <reaction evidence="1">
        <text>ATP + protein L-histidine = ADP + protein N-phospho-L-histidine.</text>
        <dbReference type="EC" id="2.7.13.3"/>
    </reaction>
</comment>
<dbReference type="EC" id="2.7.13.3" evidence="2"/>
<dbReference type="PROSITE" id="PS50109">
    <property type="entry name" value="HIS_KIN"/>
    <property type="match status" value="1"/>
</dbReference>
<name>W4LBB1_ENTF1</name>
<evidence type="ECO:0000256" key="2">
    <source>
        <dbReference type="ARBA" id="ARBA00012438"/>
    </source>
</evidence>
<accession>W4LBB1</accession>
<sequence>MKTGWPSLLVVVGLLILLTYLLVQSRPPDPMRRARLHAALHEFKLHDAELNRDVLLTRTGLLPHYDSLDQSLDTMLRALDTLDVWQTEAPVVIRTAMAKPVADLRTAVLDKETRLEYFKSDNALLQNSLMYFAHTSYALSTQPQHGRLTTMVGALSNAMLRFVRTPQRQVREEIETLLNGLPTGSLLQQDLELLDVHGRLILEVLPKVDHLLRQLLLAPTTAEARQLQDAALQHLSGLEARAQFFRVMLYAVAILLLAYLVYLLIRLRANAHTLEQTNADLHREMAERTQLEHKTRQQELQLIQANKMTALGTVVAGVAHEINNPNQLVLMNARVLDDTWADAARVLDAYYEENGDFLIGGLPYGEMRQTIPDLIHDTHDGARRIDRIVNHLKDFARPRGHVGQETFDLNDAVERAVGLLQHVIQMRTTCFQVELGEDLPHLQGDLQHVEQMVVNLVVNALEALPAPECGVAITTQYCEAENSLQLDVKDEGIGVPPEHLDRLCDPFFTTKQEQGGTGLGLAITYTLVRDHGGRLTFESAPGEGTCARVMLPCAS</sequence>
<keyword evidence="4" id="KW-0175">Coiled coil</keyword>
<dbReference type="InterPro" id="IPR004358">
    <property type="entry name" value="Sig_transdc_His_kin-like_C"/>
</dbReference>
<comment type="caution">
    <text evidence="7">The sequence shown here is derived from an EMBL/GenBank/DDBJ whole genome shotgun (WGS) entry which is preliminary data.</text>
</comment>
<feature type="transmembrane region" description="Helical" evidence="5">
    <location>
        <begin position="247"/>
        <end position="265"/>
    </location>
</feature>
<evidence type="ECO:0000259" key="6">
    <source>
        <dbReference type="PROSITE" id="PS50109"/>
    </source>
</evidence>
<feature type="transmembrane region" description="Helical" evidence="5">
    <location>
        <begin position="6"/>
        <end position="23"/>
    </location>
</feature>
<keyword evidence="5" id="KW-0812">Transmembrane</keyword>
<dbReference type="PANTHER" id="PTHR43065">
    <property type="entry name" value="SENSOR HISTIDINE KINASE"/>
    <property type="match status" value="1"/>
</dbReference>
<protein>
    <recommendedName>
        <fullName evidence="2">histidine kinase</fullName>
        <ecNumber evidence="2">2.7.13.3</ecNumber>
    </recommendedName>
</protein>
<dbReference type="InterPro" id="IPR003594">
    <property type="entry name" value="HATPase_dom"/>
</dbReference>
<dbReference type="Gene3D" id="1.10.287.130">
    <property type="match status" value="1"/>
</dbReference>
<reference evidence="7 8" key="1">
    <citation type="journal article" date="2014" name="Nature">
        <title>An environmental bacterial taxon with a large and distinct metabolic repertoire.</title>
        <authorList>
            <person name="Wilson M.C."/>
            <person name="Mori T."/>
            <person name="Ruckert C."/>
            <person name="Uria A.R."/>
            <person name="Helf M.J."/>
            <person name="Takada K."/>
            <person name="Gernert C."/>
            <person name="Steffens U.A."/>
            <person name="Heycke N."/>
            <person name="Schmitt S."/>
            <person name="Rinke C."/>
            <person name="Helfrich E.J."/>
            <person name="Brachmann A.O."/>
            <person name="Gurgui C."/>
            <person name="Wakimoto T."/>
            <person name="Kracht M."/>
            <person name="Crusemann M."/>
            <person name="Hentschel U."/>
            <person name="Abe I."/>
            <person name="Matsunaga S."/>
            <person name="Kalinowski J."/>
            <person name="Takeyama H."/>
            <person name="Piel J."/>
        </authorList>
    </citation>
    <scope>NUCLEOTIDE SEQUENCE [LARGE SCALE GENOMIC DNA]</scope>
    <source>
        <strain evidence="8">TSY1</strain>
    </source>
</reference>
<dbReference type="EMBL" id="AZHW01001039">
    <property type="protein sequence ID" value="ETW94611.1"/>
    <property type="molecule type" value="Genomic_DNA"/>
</dbReference>
<organism evidence="7 8">
    <name type="scientific">Entotheonella factor</name>
    <dbReference type="NCBI Taxonomy" id="1429438"/>
    <lineage>
        <taxon>Bacteria</taxon>
        <taxon>Pseudomonadati</taxon>
        <taxon>Nitrospinota/Tectimicrobiota group</taxon>
        <taxon>Candidatus Tectimicrobiota</taxon>
        <taxon>Candidatus Entotheonellia</taxon>
        <taxon>Candidatus Entotheonellales</taxon>
        <taxon>Candidatus Entotheonellaceae</taxon>
        <taxon>Candidatus Entotheonella</taxon>
    </lineage>
</organism>
<dbReference type="Proteomes" id="UP000019141">
    <property type="component" value="Unassembled WGS sequence"/>
</dbReference>
<evidence type="ECO:0000256" key="3">
    <source>
        <dbReference type="ARBA" id="ARBA00022553"/>
    </source>
</evidence>
<dbReference type="PANTHER" id="PTHR43065:SF42">
    <property type="entry name" value="TWO-COMPONENT SENSOR PPRA"/>
    <property type="match status" value="1"/>
</dbReference>
<dbReference type="PRINTS" id="PR00344">
    <property type="entry name" value="BCTRLSENSOR"/>
</dbReference>
<feature type="coiled-coil region" evidence="4">
    <location>
        <begin position="264"/>
        <end position="294"/>
    </location>
</feature>
<dbReference type="SUPFAM" id="SSF55874">
    <property type="entry name" value="ATPase domain of HSP90 chaperone/DNA topoisomerase II/histidine kinase"/>
    <property type="match status" value="1"/>
</dbReference>
<evidence type="ECO:0000313" key="8">
    <source>
        <dbReference type="Proteomes" id="UP000019141"/>
    </source>
</evidence>
<dbReference type="CDD" id="cd00075">
    <property type="entry name" value="HATPase"/>
    <property type="match status" value="1"/>
</dbReference>
<dbReference type="InterPro" id="IPR003661">
    <property type="entry name" value="HisK_dim/P_dom"/>
</dbReference>
<proteinExistence type="predicted"/>
<dbReference type="InterPro" id="IPR045812">
    <property type="entry name" value="DAHL"/>
</dbReference>
<evidence type="ECO:0000256" key="4">
    <source>
        <dbReference type="SAM" id="Coils"/>
    </source>
</evidence>